<evidence type="ECO:0000313" key="2">
    <source>
        <dbReference type="Proteomes" id="UP001556367"/>
    </source>
</evidence>
<reference evidence="2" key="1">
    <citation type="submission" date="2024-06" db="EMBL/GenBank/DDBJ databases">
        <title>Multi-omics analyses provide insights into the biosynthesis of the anticancer antibiotic pleurotin in Hohenbuehelia grisea.</title>
        <authorList>
            <person name="Weaver J.A."/>
            <person name="Alberti F."/>
        </authorList>
    </citation>
    <scope>NUCLEOTIDE SEQUENCE [LARGE SCALE GENOMIC DNA]</scope>
    <source>
        <strain evidence="2">T-177</strain>
    </source>
</reference>
<dbReference type="Proteomes" id="UP001556367">
    <property type="component" value="Unassembled WGS sequence"/>
</dbReference>
<organism evidence="1 2">
    <name type="scientific">Hohenbuehelia grisea</name>
    <dbReference type="NCBI Taxonomy" id="104357"/>
    <lineage>
        <taxon>Eukaryota</taxon>
        <taxon>Fungi</taxon>
        <taxon>Dikarya</taxon>
        <taxon>Basidiomycota</taxon>
        <taxon>Agaricomycotina</taxon>
        <taxon>Agaricomycetes</taxon>
        <taxon>Agaricomycetidae</taxon>
        <taxon>Agaricales</taxon>
        <taxon>Pleurotineae</taxon>
        <taxon>Pleurotaceae</taxon>
        <taxon>Hohenbuehelia</taxon>
    </lineage>
</organism>
<keyword evidence="2" id="KW-1185">Reference proteome</keyword>
<name>A0ABR3JQB1_9AGAR</name>
<protein>
    <submittedName>
        <fullName evidence="1">Uncharacterized protein</fullName>
    </submittedName>
</protein>
<comment type="caution">
    <text evidence="1">The sequence shown here is derived from an EMBL/GenBank/DDBJ whole genome shotgun (WGS) entry which is preliminary data.</text>
</comment>
<proteinExistence type="predicted"/>
<dbReference type="EMBL" id="JASNQZ010000005">
    <property type="protein sequence ID" value="KAL0957340.1"/>
    <property type="molecule type" value="Genomic_DNA"/>
</dbReference>
<sequence>MWTMSRQKPDVQSRCAKAQTCVRCADIVTTEESRENPFEEISGDETYGDTRSIHFATPNDLFVALREAGKQAEPLEFDAAYDMALDPMITDKARVQMTAHEIWVTTGFRFRVRDHPKIVSGHKTRLWCCQDDRKQKSRLSTREGAIHRDNLGMKRFKCLSSLIITCKRKSDDGLRVSIRLGHNMKHIPYYSVAMPPGALDMVRENLEWSTPSSIVAKIQMAYPNVTPKQIHSAWTVMSEAL</sequence>
<evidence type="ECO:0000313" key="1">
    <source>
        <dbReference type="EMBL" id="KAL0957340.1"/>
    </source>
</evidence>
<gene>
    <name evidence="1" type="ORF">HGRIS_001148</name>
</gene>
<accession>A0ABR3JQB1</accession>